<dbReference type="InterPro" id="IPR050235">
    <property type="entry name" value="CK1_Ser-Thr_kinase"/>
</dbReference>
<feature type="region of interest" description="Disordered" evidence="2">
    <location>
        <begin position="290"/>
        <end position="323"/>
    </location>
</feature>
<protein>
    <recommendedName>
        <fullName evidence="1">non-specific serine/threonine protein kinase</fullName>
        <ecNumber evidence="1">2.7.11.1</ecNumber>
    </recommendedName>
</protein>
<accession>D8PTQ1</accession>
<dbReference type="Gene3D" id="1.10.510.10">
    <property type="entry name" value="Transferase(Phosphotransferase) domain 1"/>
    <property type="match status" value="1"/>
</dbReference>
<dbReference type="Proteomes" id="UP000007431">
    <property type="component" value="Unassembled WGS sequence"/>
</dbReference>
<dbReference type="AlphaFoldDB" id="D8PTQ1"/>
<feature type="domain" description="Protein kinase" evidence="3">
    <location>
        <begin position="5"/>
        <end position="273"/>
    </location>
</feature>
<dbReference type="RefSeq" id="XP_003036254.1">
    <property type="nucleotide sequence ID" value="XM_003036208.1"/>
</dbReference>
<feature type="compositionally biased region" description="Basic and acidic residues" evidence="2">
    <location>
        <begin position="310"/>
        <end position="321"/>
    </location>
</feature>
<dbReference type="PANTHER" id="PTHR11909">
    <property type="entry name" value="CASEIN KINASE-RELATED"/>
    <property type="match status" value="1"/>
</dbReference>
<evidence type="ECO:0000313" key="4">
    <source>
        <dbReference type="EMBL" id="EFJ01352.1"/>
    </source>
</evidence>
<evidence type="ECO:0000256" key="1">
    <source>
        <dbReference type="ARBA" id="ARBA00012513"/>
    </source>
</evidence>
<dbReference type="EMBL" id="GL377303">
    <property type="protein sequence ID" value="EFJ01352.1"/>
    <property type="molecule type" value="Genomic_DNA"/>
</dbReference>
<evidence type="ECO:0000313" key="5">
    <source>
        <dbReference type="Proteomes" id="UP000007431"/>
    </source>
</evidence>
<name>D8PTQ1_SCHCM</name>
<dbReference type="KEGG" id="scm:SCHCO_02682256"/>
<dbReference type="OrthoDB" id="5579860at2759"/>
<dbReference type="eggNOG" id="KOG1163">
    <property type="taxonomic scope" value="Eukaryota"/>
</dbReference>
<dbReference type="SUPFAM" id="SSF56112">
    <property type="entry name" value="Protein kinase-like (PK-like)"/>
    <property type="match status" value="1"/>
</dbReference>
<dbReference type="GO" id="GO:0004674">
    <property type="term" value="F:protein serine/threonine kinase activity"/>
    <property type="evidence" value="ECO:0007669"/>
    <property type="project" value="UniProtKB-EC"/>
</dbReference>
<dbReference type="OMA" id="RDINTHR"/>
<dbReference type="GeneID" id="9586794"/>
<dbReference type="VEuPathDB" id="FungiDB:SCHCODRAFT_02682256"/>
<dbReference type="GO" id="GO:0005524">
    <property type="term" value="F:ATP binding"/>
    <property type="evidence" value="ECO:0007669"/>
    <property type="project" value="InterPro"/>
</dbReference>
<dbReference type="EC" id="2.7.11.1" evidence="1"/>
<reference evidence="4 5" key="1">
    <citation type="journal article" date="2010" name="Nat. Biotechnol.">
        <title>Genome sequence of the model mushroom Schizophyllum commune.</title>
        <authorList>
            <person name="Ohm R.A."/>
            <person name="de Jong J.F."/>
            <person name="Lugones L.G."/>
            <person name="Aerts A."/>
            <person name="Kothe E."/>
            <person name="Stajich J.E."/>
            <person name="de Vries R.P."/>
            <person name="Record E."/>
            <person name="Levasseur A."/>
            <person name="Baker S.E."/>
            <person name="Bartholomew K.A."/>
            <person name="Coutinho P.M."/>
            <person name="Erdmann S."/>
            <person name="Fowler T.J."/>
            <person name="Gathman A.C."/>
            <person name="Lombard V."/>
            <person name="Henrissat B."/>
            <person name="Knabe N."/>
            <person name="Kuees U."/>
            <person name="Lilly W.W."/>
            <person name="Lindquist E."/>
            <person name="Lucas S."/>
            <person name="Magnuson J.K."/>
            <person name="Piumi F."/>
            <person name="Raudaskoski M."/>
            <person name="Salamov A."/>
            <person name="Schmutz J."/>
            <person name="Schwarze F.W.M.R."/>
            <person name="vanKuyk P.A."/>
            <person name="Horton J.S."/>
            <person name="Grigoriev I.V."/>
            <person name="Woesten H.A.B."/>
        </authorList>
    </citation>
    <scope>NUCLEOTIDE SEQUENCE [LARGE SCALE GENOMIC DNA]</scope>
    <source>
        <strain evidence="5">H4-8 / FGSC 9210</strain>
    </source>
</reference>
<dbReference type="InterPro" id="IPR000719">
    <property type="entry name" value="Prot_kinase_dom"/>
</dbReference>
<evidence type="ECO:0000256" key="2">
    <source>
        <dbReference type="SAM" id="MobiDB-lite"/>
    </source>
</evidence>
<evidence type="ECO:0000259" key="3">
    <source>
        <dbReference type="PROSITE" id="PS50011"/>
    </source>
</evidence>
<dbReference type="HOGENOM" id="CLU_019279_2_0_1"/>
<dbReference type="PROSITE" id="PS00108">
    <property type="entry name" value="PROTEIN_KINASE_ST"/>
    <property type="match status" value="1"/>
</dbReference>
<sequence length="380" mass="43021">MRLQVDEADFIDEGSFGKIYAARVISSRTTVPQDIVVKKGRSATDYKFAKNPMLLHEACAMLELRGHPNIPAVYSWGRSQMFEYLVMERLGKDIREPLRSTSTGLTMRNLVALTCQMIDAVEHVHAHHIIHCDIKPGNFLFDLQLASGYIKLIDFGIARIYRDRNTLRHVPESTITEHIGTRRYTSVNVHLHRNPSRRDDMVSLAYSIINLLCNWLPWSRMEDADEVFALKQMWTGADLCAGYPAVFGDFLDYTRSLGYQDTPDYAGWRSRFLSVAPELDGKPLYKAGDYGPKVGRRASDSSPSGVAVDPKPESHRPERMRSVTPPNLSQFGICVPYSTWMGAVSVADEHLIGDERAMVRQLEPLEDPPMHDYEGEVMVD</sequence>
<dbReference type="InParanoid" id="D8PTQ1"/>
<dbReference type="PROSITE" id="PS50011">
    <property type="entry name" value="PROTEIN_KINASE_DOM"/>
    <property type="match status" value="1"/>
</dbReference>
<dbReference type="InterPro" id="IPR008271">
    <property type="entry name" value="Ser/Thr_kinase_AS"/>
</dbReference>
<organism evidence="5">
    <name type="scientific">Schizophyllum commune (strain H4-8 / FGSC 9210)</name>
    <name type="common">Split gill fungus</name>
    <dbReference type="NCBI Taxonomy" id="578458"/>
    <lineage>
        <taxon>Eukaryota</taxon>
        <taxon>Fungi</taxon>
        <taxon>Dikarya</taxon>
        <taxon>Basidiomycota</taxon>
        <taxon>Agaricomycotina</taxon>
        <taxon>Agaricomycetes</taxon>
        <taxon>Agaricomycetidae</taxon>
        <taxon>Agaricales</taxon>
        <taxon>Schizophyllaceae</taxon>
        <taxon>Schizophyllum</taxon>
    </lineage>
</organism>
<dbReference type="SMART" id="SM00220">
    <property type="entry name" value="S_TKc"/>
    <property type="match status" value="1"/>
</dbReference>
<dbReference type="InterPro" id="IPR011009">
    <property type="entry name" value="Kinase-like_dom_sf"/>
</dbReference>
<gene>
    <name evidence="4" type="ORF">SCHCODRAFT_106150</name>
</gene>
<proteinExistence type="predicted"/>
<dbReference type="STRING" id="578458.D8PTQ1"/>
<feature type="non-terminal residue" evidence="4">
    <location>
        <position position="380"/>
    </location>
</feature>
<dbReference type="Pfam" id="PF00069">
    <property type="entry name" value="Pkinase"/>
    <property type="match status" value="1"/>
</dbReference>
<keyword evidence="5" id="KW-1185">Reference proteome</keyword>